<dbReference type="Proteomes" id="UP000019678">
    <property type="component" value="Unassembled WGS sequence"/>
</dbReference>
<dbReference type="InterPro" id="IPR010502">
    <property type="entry name" value="Carb-bd_dom_fam9"/>
</dbReference>
<dbReference type="PANTHER" id="PTHR35532">
    <property type="entry name" value="SIMILAR TO POLYHYDROXYALKANOATE DEPOLYMERASE"/>
    <property type="match status" value="1"/>
</dbReference>
<comment type="caution">
    <text evidence="4">The sequence shown here is derived from an EMBL/GenBank/DDBJ whole genome shotgun (WGS) entry which is preliminary data.</text>
</comment>
<dbReference type="CDD" id="cd09620">
    <property type="entry name" value="CBM9_like_3"/>
    <property type="match status" value="1"/>
</dbReference>
<dbReference type="Pfam" id="PF06452">
    <property type="entry name" value="CBM9_1"/>
    <property type="match status" value="1"/>
</dbReference>
<evidence type="ECO:0000256" key="1">
    <source>
        <dbReference type="SAM" id="MobiDB-lite"/>
    </source>
</evidence>
<dbReference type="Gene3D" id="2.60.40.1190">
    <property type="match status" value="1"/>
</dbReference>
<feature type="chain" id="PRO_5001496749" description="Carbohydrate-binding domain-containing protein" evidence="2">
    <location>
        <begin position="19"/>
        <end position="512"/>
    </location>
</feature>
<evidence type="ECO:0000313" key="5">
    <source>
        <dbReference type="Proteomes" id="UP000019678"/>
    </source>
</evidence>
<keyword evidence="5" id="KW-1185">Reference proteome</keyword>
<sequence length="512" mass="55007">MRCPALSRLPRSAAPALALVLCVAACSSENKGPELTPEQQQKVAPYMASDLPPGMIETNINFDNKITLLGYTISPRQAAYLPGRRVEVMLVWRVEKPLDPGYQLFTHLLGEDGQMVLNVDTSGPLRQMKGFEGPPLPPSAWRPGRLYIDPVRFLVPGDPSPTLVVAVGIAHPEKGRLPIVGQGADTENRTSVIRLRTGVRPGKVNLKSLTAHKLPAGTTLTLDGRLDEPAWADARTTGSFVDAHSGRPNPAIPVQGSARLLWDDTHLYAAFEVKDQHLTGGFPAGTKDPHLWERDTVEIMIDPDGDGDNKDYYEIQINPQNMVFDSQFDDYNQPRGGPDGPFGHEEWSANLESAVALQGTLDDESDLDQGYTVEARIPWASFTKAKRTPPNPGDVWRMNFYAMQKNGGTAWAPLFGEGNFHRASRFGRVKFALPPGETAPSTAPSASPSGSASASAAAASASVKSAPAPSVSAGPQKRPNVIPQPPVVRPPAPTSGATDGKTPGVWAGHPDR</sequence>
<organism evidence="4 5">
    <name type="scientific">Chondromyces apiculatus DSM 436</name>
    <dbReference type="NCBI Taxonomy" id="1192034"/>
    <lineage>
        <taxon>Bacteria</taxon>
        <taxon>Pseudomonadati</taxon>
        <taxon>Myxococcota</taxon>
        <taxon>Polyangia</taxon>
        <taxon>Polyangiales</taxon>
        <taxon>Polyangiaceae</taxon>
        <taxon>Chondromyces</taxon>
    </lineage>
</organism>
<gene>
    <name evidence="4" type="ORF">CAP_2212</name>
</gene>
<dbReference type="GO" id="GO:0004553">
    <property type="term" value="F:hydrolase activity, hydrolyzing O-glycosyl compounds"/>
    <property type="evidence" value="ECO:0007669"/>
    <property type="project" value="InterPro"/>
</dbReference>
<evidence type="ECO:0000256" key="2">
    <source>
        <dbReference type="SAM" id="SignalP"/>
    </source>
</evidence>
<dbReference type="SUPFAM" id="SSF49344">
    <property type="entry name" value="CBD9-like"/>
    <property type="match status" value="1"/>
</dbReference>
<feature type="domain" description="Carbohydrate-binding" evidence="3">
    <location>
        <begin position="222"/>
        <end position="429"/>
    </location>
</feature>
<dbReference type="eggNOG" id="COG3509">
    <property type="taxonomic scope" value="Bacteria"/>
</dbReference>
<dbReference type="GO" id="GO:0016052">
    <property type="term" value="P:carbohydrate catabolic process"/>
    <property type="evidence" value="ECO:0007669"/>
    <property type="project" value="InterPro"/>
</dbReference>
<dbReference type="GO" id="GO:0030246">
    <property type="term" value="F:carbohydrate binding"/>
    <property type="evidence" value="ECO:0007669"/>
    <property type="project" value="InterPro"/>
</dbReference>
<feature type="compositionally biased region" description="Low complexity" evidence="1">
    <location>
        <begin position="438"/>
        <end position="481"/>
    </location>
</feature>
<feature type="compositionally biased region" description="Pro residues" evidence="1">
    <location>
        <begin position="482"/>
        <end position="493"/>
    </location>
</feature>
<dbReference type="RefSeq" id="WP_044240527.1">
    <property type="nucleotide sequence ID" value="NZ_ASRX01000017.1"/>
</dbReference>
<dbReference type="PANTHER" id="PTHR35532:SF5">
    <property type="entry name" value="CARBOHYDRATE-BINDING DOMAIN-CONTAINING PROTEIN"/>
    <property type="match status" value="1"/>
</dbReference>
<feature type="signal peptide" evidence="2">
    <location>
        <begin position="1"/>
        <end position="18"/>
    </location>
</feature>
<protein>
    <recommendedName>
        <fullName evidence="3">Carbohydrate-binding domain-containing protein</fullName>
    </recommendedName>
</protein>
<accession>A0A017TAR8</accession>
<proteinExistence type="predicted"/>
<evidence type="ECO:0000313" key="4">
    <source>
        <dbReference type="EMBL" id="EYF06334.1"/>
    </source>
</evidence>
<reference evidence="4 5" key="1">
    <citation type="submission" date="2013-05" db="EMBL/GenBank/DDBJ databases">
        <title>Genome assembly of Chondromyces apiculatus DSM 436.</title>
        <authorList>
            <person name="Sharma G."/>
            <person name="Khatri I."/>
            <person name="Kaur C."/>
            <person name="Mayilraj S."/>
            <person name="Subramanian S."/>
        </authorList>
    </citation>
    <scope>NUCLEOTIDE SEQUENCE [LARGE SCALE GENOMIC DNA]</scope>
    <source>
        <strain evidence="4 5">DSM 436</strain>
    </source>
</reference>
<feature type="region of interest" description="Disordered" evidence="1">
    <location>
        <begin position="435"/>
        <end position="512"/>
    </location>
</feature>
<dbReference type="AlphaFoldDB" id="A0A017TAR8"/>
<dbReference type="EMBL" id="ASRX01000017">
    <property type="protein sequence ID" value="EYF06334.1"/>
    <property type="molecule type" value="Genomic_DNA"/>
</dbReference>
<name>A0A017TAR8_9BACT</name>
<dbReference type="STRING" id="1192034.CAP_2212"/>
<keyword evidence="2" id="KW-0732">Signal</keyword>
<evidence type="ECO:0000259" key="3">
    <source>
        <dbReference type="Pfam" id="PF06452"/>
    </source>
</evidence>
<dbReference type="OrthoDB" id="9786766at2"/>